<proteinExistence type="predicted"/>
<sequence length="62" mass="7224">MVHCDRPCTFPHRMVTILCLAICHHCSLPLKTKICLSLEIKNPQKIETFPLLSFFFVGFQYL</sequence>
<protein>
    <submittedName>
        <fullName evidence="1">Uncharacterized protein</fullName>
    </submittedName>
</protein>
<evidence type="ECO:0000313" key="1">
    <source>
        <dbReference type="EMBL" id="MBX48115.1"/>
    </source>
</evidence>
<organism evidence="1">
    <name type="scientific">Rhizophora mucronata</name>
    <name type="common">Asiatic mangrove</name>
    <dbReference type="NCBI Taxonomy" id="61149"/>
    <lineage>
        <taxon>Eukaryota</taxon>
        <taxon>Viridiplantae</taxon>
        <taxon>Streptophyta</taxon>
        <taxon>Embryophyta</taxon>
        <taxon>Tracheophyta</taxon>
        <taxon>Spermatophyta</taxon>
        <taxon>Magnoliopsida</taxon>
        <taxon>eudicotyledons</taxon>
        <taxon>Gunneridae</taxon>
        <taxon>Pentapetalae</taxon>
        <taxon>rosids</taxon>
        <taxon>fabids</taxon>
        <taxon>Malpighiales</taxon>
        <taxon>Rhizophoraceae</taxon>
        <taxon>Rhizophora</taxon>
    </lineage>
</organism>
<reference evidence="1" key="1">
    <citation type="submission" date="2018-02" db="EMBL/GenBank/DDBJ databases">
        <title>Rhizophora mucronata_Transcriptome.</title>
        <authorList>
            <person name="Meera S.P."/>
            <person name="Sreeshan A."/>
            <person name="Augustine A."/>
        </authorList>
    </citation>
    <scope>NUCLEOTIDE SEQUENCE</scope>
    <source>
        <tissue evidence="1">Leaf</tissue>
    </source>
</reference>
<dbReference type="AlphaFoldDB" id="A0A2P2P048"/>
<accession>A0A2P2P048</accession>
<name>A0A2P2P048_RHIMU</name>
<dbReference type="EMBL" id="GGEC01067631">
    <property type="protein sequence ID" value="MBX48115.1"/>
    <property type="molecule type" value="Transcribed_RNA"/>
</dbReference>